<dbReference type="Gene3D" id="1.10.10.10">
    <property type="entry name" value="Winged helix-like DNA-binding domain superfamily/Winged helix DNA-binding domain"/>
    <property type="match status" value="1"/>
</dbReference>
<proteinExistence type="predicted"/>
<reference evidence="1" key="1">
    <citation type="submission" date="2021-04" db="EMBL/GenBank/DDBJ databases">
        <title>Dactylosporangium aurantiacum NRRL B-8018 full assembly.</title>
        <authorList>
            <person name="Hartkoorn R.C."/>
            <person name="Beaudoing E."/>
            <person name="Hot D."/>
        </authorList>
    </citation>
    <scope>NUCLEOTIDE SEQUENCE</scope>
    <source>
        <strain evidence="1">NRRL B-8018</strain>
    </source>
</reference>
<dbReference type="GO" id="GO:0003677">
    <property type="term" value="F:DNA binding"/>
    <property type="evidence" value="ECO:0007669"/>
    <property type="project" value="InterPro"/>
</dbReference>
<dbReference type="InterPro" id="IPR016032">
    <property type="entry name" value="Sig_transdc_resp-reg_C-effctor"/>
</dbReference>
<dbReference type="OrthoDB" id="3369460at2"/>
<organism evidence="1 2">
    <name type="scientific">Dactylosporangium aurantiacum</name>
    <dbReference type="NCBI Taxonomy" id="35754"/>
    <lineage>
        <taxon>Bacteria</taxon>
        <taxon>Bacillati</taxon>
        <taxon>Actinomycetota</taxon>
        <taxon>Actinomycetes</taxon>
        <taxon>Micromonosporales</taxon>
        <taxon>Micromonosporaceae</taxon>
        <taxon>Dactylosporangium</taxon>
    </lineage>
</organism>
<gene>
    <name evidence="1" type="ORF">Daura_34755</name>
</gene>
<dbReference type="Proteomes" id="UP001058003">
    <property type="component" value="Chromosome"/>
</dbReference>
<evidence type="ECO:0000313" key="2">
    <source>
        <dbReference type="Proteomes" id="UP001058003"/>
    </source>
</evidence>
<dbReference type="GO" id="GO:0006355">
    <property type="term" value="P:regulation of DNA-templated transcription"/>
    <property type="evidence" value="ECO:0007669"/>
    <property type="project" value="InterPro"/>
</dbReference>
<accession>A0A9Q9MEU6</accession>
<keyword evidence="2" id="KW-1185">Reference proteome</keyword>
<name>A0A9Q9MEU6_9ACTN</name>
<dbReference type="InterPro" id="IPR036388">
    <property type="entry name" value="WH-like_DNA-bd_sf"/>
</dbReference>
<dbReference type="KEGG" id="daur:Daura_34755"/>
<sequence length="68" mass="7149">MREGGTGLEPLGTRIGALLLAGLTGQAIAGQLDPSLRTVQRRIHALTHRAGAGTRIQLGWHAARNGWA</sequence>
<evidence type="ECO:0000313" key="1">
    <source>
        <dbReference type="EMBL" id="UWZ51850.1"/>
    </source>
</evidence>
<protein>
    <recommendedName>
        <fullName evidence="3">HTH luxR-type domain-containing protein</fullName>
    </recommendedName>
</protein>
<dbReference type="EMBL" id="CP073767">
    <property type="protein sequence ID" value="UWZ51850.1"/>
    <property type="molecule type" value="Genomic_DNA"/>
</dbReference>
<dbReference type="RefSeq" id="WP_033365655.1">
    <property type="nucleotide sequence ID" value="NZ_CP073767.1"/>
</dbReference>
<dbReference type="AlphaFoldDB" id="A0A9Q9MEU6"/>
<dbReference type="SUPFAM" id="SSF46894">
    <property type="entry name" value="C-terminal effector domain of the bipartite response regulators"/>
    <property type="match status" value="1"/>
</dbReference>
<evidence type="ECO:0008006" key="3">
    <source>
        <dbReference type="Google" id="ProtNLM"/>
    </source>
</evidence>